<protein>
    <submittedName>
        <fullName evidence="3">Uu.00g017790.m01.CDS01</fullName>
    </submittedName>
</protein>
<dbReference type="EMBL" id="CAUWAG010000020">
    <property type="protein sequence ID" value="CAJ2513660.1"/>
    <property type="molecule type" value="Genomic_DNA"/>
</dbReference>
<feature type="signal peptide" evidence="2">
    <location>
        <begin position="1"/>
        <end position="23"/>
    </location>
</feature>
<keyword evidence="4" id="KW-1185">Reference proteome</keyword>
<dbReference type="InterPro" id="IPR018247">
    <property type="entry name" value="EF_Hand_1_Ca_BS"/>
</dbReference>
<dbReference type="PROSITE" id="PS00018">
    <property type="entry name" value="EF_HAND_1"/>
    <property type="match status" value="1"/>
</dbReference>
<proteinExistence type="predicted"/>
<comment type="caution">
    <text evidence="3">The sequence shown here is derived from an EMBL/GenBank/DDBJ whole genome shotgun (WGS) entry which is preliminary data.</text>
</comment>
<evidence type="ECO:0000313" key="4">
    <source>
        <dbReference type="Proteomes" id="UP001295740"/>
    </source>
</evidence>
<feature type="compositionally biased region" description="Basic and acidic residues" evidence="1">
    <location>
        <begin position="429"/>
        <end position="451"/>
    </location>
</feature>
<evidence type="ECO:0000256" key="1">
    <source>
        <dbReference type="SAM" id="MobiDB-lite"/>
    </source>
</evidence>
<accession>A0AAI8VZJ3</accession>
<name>A0AAI8VZJ3_9PEZI</name>
<reference evidence="3" key="1">
    <citation type="submission" date="2023-10" db="EMBL/GenBank/DDBJ databases">
        <authorList>
            <person name="Hackl T."/>
        </authorList>
    </citation>
    <scope>NUCLEOTIDE SEQUENCE</scope>
</reference>
<feature type="chain" id="PRO_5042533030" evidence="2">
    <location>
        <begin position="24"/>
        <end position="464"/>
    </location>
</feature>
<keyword evidence="2" id="KW-0732">Signal</keyword>
<evidence type="ECO:0000313" key="3">
    <source>
        <dbReference type="EMBL" id="CAJ2513660.1"/>
    </source>
</evidence>
<dbReference type="AlphaFoldDB" id="A0AAI8VZJ3"/>
<dbReference type="Proteomes" id="UP001295740">
    <property type="component" value="Unassembled WGS sequence"/>
</dbReference>
<sequence length="464" mass="52781">MTVSIKTVCVLALGLFPIDAVGGLINIRNSLQQQLEDVCNQDNHPSITALDKPKFHWDNKADRHPRDYVLRFSAPYGRKVAGWQQDFFDPDSDNSLSHNDYKKKPQIEGTRLDAATIITFFYPVEDRNTQRKPLDWYYDSFKNLAATKEQIIIFVPPGEKPKIEAIANEAGNKYVQIVTEFPTLWDIPTNIGKEASFTVKEPLLFAQFDGWQKCYPGAKEPPESFYVKPHYMAAYNAKAYLIILWTDRPYDEHNVAWGMFIDQFLDENKLARALELTEDTGIVMGEYGLHRQKGPRDITNKCWSDPKKYLWDCFSFVFNTAVGSSLGMLNVAVRFMKTVDDMDANDLYTGREEFILAFLAMRYPNTIFSVPRDYDAAPGVDWAMGPNGQKSTFKSKPYPLQVAFSGYGGSAQVPPINDPIQTIFCPKGSKYETKNPNLKEKESIVKNDPEAAQKAPMETYQSPE</sequence>
<feature type="region of interest" description="Disordered" evidence="1">
    <location>
        <begin position="429"/>
        <end position="464"/>
    </location>
</feature>
<gene>
    <name evidence="3" type="ORF">KHLLAP_LOCUS14128</name>
</gene>
<organism evidence="3 4">
    <name type="scientific">Anthostomella pinea</name>
    <dbReference type="NCBI Taxonomy" id="933095"/>
    <lineage>
        <taxon>Eukaryota</taxon>
        <taxon>Fungi</taxon>
        <taxon>Dikarya</taxon>
        <taxon>Ascomycota</taxon>
        <taxon>Pezizomycotina</taxon>
        <taxon>Sordariomycetes</taxon>
        <taxon>Xylariomycetidae</taxon>
        <taxon>Xylariales</taxon>
        <taxon>Xylariaceae</taxon>
        <taxon>Anthostomella</taxon>
    </lineage>
</organism>
<evidence type="ECO:0000256" key="2">
    <source>
        <dbReference type="SAM" id="SignalP"/>
    </source>
</evidence>